<evidence type="ECO:0000256" key="2">
    <source>
        <dbReference type="SAM" id="MobiDB-lite"/>
    </source>
</evidence>
<proteinExistence type="predicted"/>
<dbReference type="GeneID" id="7828394"/>
<gene>
    <name evidence="3" type="ORF">TTHERM_01108540</name>
</gene>
<evidence type="ECO:0000256" key="1">
    <source>
        <dbReference type="SAM" id="Coils"/>
    </source>
</evidence>
<dbReference type="HOGENOM" id="CLU_240647_0_0_1"/>
<dbReference type="RefSeq" id="XP_001030215.2">
    <property type="nucleotide sequence ID" value="XM_001030215.2"/>
</dbReference>
<organism evidence="3 4">
    <name type="scientific">Tetrahymena thermophila (strain SB210)</name>
    <dbReference type="NCBI Taxonomy" id="312017"/>
    <lineage>
        <taxon>Eukaryota</taxon>
        <taxon>Sar</taxon>
        <taxon>Alveolata</taxon>
        <taxon>Ciliophora</taxon>
        <taxon>Intramacronucleata</taxon>
        <taxon>Oligohymenophorea</taxon>
        <taxon>Hymenostomatida</taxon>
        <taxon>Tetrahymenina</taxon>
        <taxon>Tetrahymenidae</taxon>
        <taxon>Tetrahymena</taxon>
    </lineage>
</organism>
<keyword evidence="1" id="KW-0175">Coiled coil</keyword>
<feature type="compositionally biased region" description="Low complexity" evidence="2">
    <location>
        <begin position="88"/>
        <end position="100"/>
    </location>
</feature>
<evidence type="ECO:0000313" key="3">
    <source>
        <dbReference type="EMBL" id="EAR82552.2"/>
    </source>
</evidence>
<dbReference type="eggNOG" id="KOG1337">
    <property type="taxonomic scope" value="Eukaryota"/>
</dbReference>
<sequence>MEQYFNSVTQSPQQQIKNQTKDGKIYISKIPQLKISSNYNVKDINFNSQNWVQLDKFKIKPFGASPISDRASTAMLTPSTLRRKVVRSTVSNSSSLPNVNLQSQTHSRNQSQQLYQMTNNNEQVNMSMTSPQNDQQQFPMQLSLIQTHQSIQQSQQSPNPFNLKQNQIHQQASRLIINDVIHEQKFQGFVKKYINENPIFVQHQQVVQSLENIPDDIKQTLDVLNIYNKEKFKNMSFNSVINAQTKAVLFSFLEKLQREILEQSKNRFHDGLINELIVILNDNIPPVIRQISDQDSHLAIFCEGFYKFFIILMDNIQSRLQYKIKREMNQKYVENEKLIQDQKQQIQDLNNEILNLMKKINEEQKNTLNIEGKLKEEIINLKTTIQEMKFNLEDMQNLDFAPTQLEGLAKTTSKMTNMIKKESIAAQQAEIKTESQLLTLSNVLLSISKSKFNDSDIFSQKNNFCNFINSKVSRLFGDHPFTKCLQHINFLTMQIDDKSPNNKRNAKQTLIQFFQRQLAVQKSESNPCDQLIEYLQNDVCQDYEDTCQMIGYIIYYLQERNQKDTFSYFFSQLFGIFEQPLPSREEVRLLIIIFQSLQHLNEEKKNLYPDNEDISQISPITLQNERYANNQNASMNQVRFDQINVNNTQIYNPISEFNYQNNSNLEFNMPLDTVFEEIPWNTVIKAFEQSDFNFQFIDVIKQKIQLNQISVVTFLSKLLQIVQQEVKDSINSQINQVINKFPNLSTNQQKINNPDLINLCQQFKIKHQNFVQYTLYLYQEELSIKQRVFNNNSAEITDNEFNDLLKNSFFQMIKLQKQFISPFIEKNLQNVSLRQAQTVVINEDTINSNNSLASNVENLGSSIHKKLAKSFNKIKAQNTLSRLGSKNNLESPLSEKGQPLIKLLSKQSEMGQTSPKKANETLLSSVKFSKFKK</sequence>
<feature type="compositionally biased region" description="Polar residues" evidence="2">
    <location>
        <begin position="101"/>
        <end position="111"/>
    </location>
</feature>
<keyword evidence="4" id="KW-1185">Reference proteome</keyword>
<dbReference type="KEGG" id="tet:TTHERM_01108540"/>
<dbReference type="InParanoid" id="Q22BA1"/>
<reference evidence="4" key="1">
    <citation type="journal article" date="2006" name="PLoS Biol.">
        <title>Macronuclear genome sequence of the ciliate Tetrahymena thermophila, a model eukaryote.</title>
        <authorList>
            <person name="Eisen J.A."/>
            <person name="Coyne R.S."/>
            <person name="Wu M."/>
            <person name="Wu D."/>
            <person name="Thiagarajan M."/>
            <person name="Wortman J.R."/>
            <person name="Badger J.H."/>
            <person name="Ren Q."/>
            <person name="Amedeo P."/>
            <person name="Jones K.M."/>
            <person name="Tallon L.J."/>
            <person name="Delcher A.L."/>
            <person name="Salzberg S.L."/>
            <person name="Silva J.C."/>
            <person name="Haas B.J."/>
            <person name="Majoros W.H."/>
            <person name="Farzad M."/>
            <person name="Carlton J.M."/>
            <person name="Smith R.K. Jr."/>
            <person name="Garg J."/>
            <person name="Pearlman R.E."/>
            <person name="Karrer K.M."/>
            <person name="Sun L."/>
            <person name="Manning G."/>
            <person name="Elde N.C."/>
            <person name="Turkewitz A.P."/>
            <person name="Asai D.J."/>
            <person name="Wilkes D.E."/>
            <person name="Wang Y."/>
            <person name="Cai H."/>
            <person name="Collins K."/>
            <person name="Stewart B.A."/>
            <person name="Lee S.R."/>
            <person name="Wilamowska K."/>
            <person name="Weinberg Z."/>
            <person name="Ruzzo W.L."/>
            <person name="Wloga D."/>
            <person name="Gaertig J."/>
            <person name="Frankel J."/>
            <person name="Tsao C.-C."/>
            <person name="Gorovsky M.A."/>
            <person name="Keeling P.J."/>
            <person name="Waller R.F."/>
            <person name="Patron N.J."/>
            <person name="Cherry J.M."/>
            <person name="Stover N.A."/>
            <person name="Krieger C.J."/>
            <person name="del Toro C."/>
            <person name="Ryder H.F."/>
            <person name="Williamson S.C."/>
            <person name="Barbeau R.A."/>
            <person name="Hamilton E.P."/>
            <person name="Orias E."/>
        </authorList>
    </citation>
    <scope>NUCLEOTIDE SEQUENCE [LARGE SCALE GENOMIC DNA]</scope>
    <source>
        <strain evidence="4">SB210</strain>
    </source>
</reference>
<protein>
    <submittedName>
        <fullName evidence="3">Uncharacterized protein</fullName>
    </submittedName>
</protein>
<evidence type="ECO:0000313" key="4">
    <source>
        <dbReference type="Proteomes" id="UP000009168"/>
    </source>
</evidence>
<dbReference type="EMBL" id="GG662465">
    <property type="protein sequence ID" value="EAR82552.2"/>
    <property type="molecule type" value="Genomic_DNA"/>
</dbReference>
<dbReference type="AlphaFoldDB" id="Q22BA1"/>
<dbReference type="Proteomes" id="UP000009168">
    <property type="component" value="Unassembled WGS sequence"/>
</dbReference>
<feature type="compositionally biased region" description="Polar residues" evidence="2">
    <location>
        <begin position="1"/>
        <end position="18"/>
    </location>
</feature>
<feature type="region of interest" description="Disordered" evidence="2">
    <location>
        <begin position="1"/>
        <end position="20"/>
    </location>
</feature>
<feature type="region of interest" description="Disordered" evidence="2">
    <location>
        <begin position="88"/>
        <end position="111"/>
    </location>
</feature>
<name>Q22BA1_TETTS</name>
<feature type="coiled-coil region" evidence="1">
    <location>
        <begin position="325"/>
        <end position="398"/>
    </location>
</feature>
<accession>Q22BA1</accession>